<dbReference type="Gene3D" id="3.10.450.40">
    <property type="match status" value="1"/>
</dbReference>
<reference evidence="3" key="1">
    <citation type="submission" date="2015-07" db="EMBL/GenBank/DDBJ databases">
        <title>Draft genome sequence of the purine-degrading Gottschalkia purinilyticum DSM 1384 (formerly Clostridium purinilyticum).</title>
        <authorList>
            <person name="Poehlein A."/>
            <person name="Schiel-Bengelsdorf B."/>
            <person name="Bengelsdorf F.R."/>
            <person name="Daniel R."/>
            <person name="Duerre P."/>
        </authorList>
    </citation>
    <scope>NUCLEOTIDE SEQUENCE [LARGE SCALE GENOMIC DNA]</scope>
    <source>
        <strain evidence="3">DSM 1384</strain>
    </source>
</reference>
<gene>
    <name evidence="2" type="ORF">CLPU_2c00350</name>
</gene>
<dbReference type="STRING" id="1503.CLPU_2c00350"/>
<comment type="caution">
    <text evidence="2">The sequence shown here is derived from an EMBL/GenBank/DDBJ whole genome shotgun (WGS) entry which is preliminary data.</text>
</comment>
<evidence type="ECO:0000313" key="2">
    <source>
        <dbReference type="EMBL" id="KNF09584.1"/>
    </source>
</evidence>
<proteinExistence type="predicted"/>
<organism evidence="2 3">
    <name type="scientific">Gottschalkia purinilytica</name>
    <name type="common">Clostridium purinilyticum</name>
    <dbReference type="NCBI Taxonomy" id="1503"/>
    <lineage>
        <taxon>Bacteria</taxon>
        <taxon>Bacillati</taxon>
        <taxon>Bacillota</taxon>
        <taxon>Tissierellia</taxon>
        <taxon>Tissierellales</taxon>
        <taxon>Gottschalkiaceae</taxon>
        <taxon>Gottschalkia</taxon>
    </lineage>
</organism>
<evidence type="ECO:0000259" key="1">
    <source>
        <dbReference type="Pfam" id="PF03413"/>
    </source>
</evidence>
<dbReference type="Proteomes" id="UP000037267">
    <property type="component" value="Unassembled WGS sequence"/>
</dbReference>
<dbReference type="EMBL" id="LGSS01000002">
    <property type="protein sequence ID" value="KNF09584.1"/>
    <property type="molecule type" value="Genomic_DNA"/>
</dbReference>
<feature type="domain" description="PepSY" evidence="1">
    <location>
        <begin position="17"/>
        <end position="73"/>
    </location>
</feature>
<dbReference type="Pfam" id="PF03413">
    <property type="entry name" value="PepSY"/>
    <property type="match status" value="1"/>
</dbReference>
<evidence type="ECO:0000313" key="3">
    <source>
        <dbReference type="Proteomes" id="UP000037267"/>
    </source>
</evidence>
<protein>
    <submittedName>
        <fullName evidence="2">Peptidase M4 domain-containing protein</fullName>
    </submittedName>
</protein>
<dbReference type="OrthoDB" id="1690934at2"/>
<dbReference type="InterPro" id="IPR025711">
    <property type="entry name" value="PepSY"/>
</dbReference>
<accession>A0A0L0WDN2</accession>
<name>A0A0L0WDN2_GOTPU</name>
<dbReference type="RefSeq" id="WP_050353984.1">
    <property type="nucleotide sequence ID" value="NZ_LGSS01000002.1"/>
</dbReference>
<dbReference type="AlphaFoldDB" id="A0A0L0WDN2"/>
<sequence length="76" mass="9103">MLRYYYNTWDYWINYRIDIETAIRIALRQVPGRVIKAELDTENGLLVYEVKILTDYGVYEVKINADTGRIIEIDRD</sequence>
<keyword evidence="3" id="KW-1185">Reference proteome</keyword>